<sequence length="117" mass="13766">MVLTAALVLVSLFLTAYPYFTWDAYVTKQSNPINENHSKEELLTTLNELEFDHKMGKLSDTDYFHLKKQYEIQVGKIIRANEQKASHEHDNSLLEEVEREIEETIRKHKLTKRDGMK</sequence>
<name>A0A0M2SGD6_9BACI</name>
<dbReference type="AlphaFoldDB" id="A0A0M2SGD6"/>
<accession>A0A0M2SGD6</accession>
<evidence type="ECO:0000313" key="2">
    <source>
        <dbReference type="EMBL" id="KKK33328.1"/>
    </source>
</evidence>
<dbReference type="Proteomes" id="UP000034166">
    <property type="component" value="Unassembled WGS sequence"/>
</dbReference>
<comment type="caution">
    <text evidence="2">The sequence shown here is derived from an EMBL/GenBank/DDBJ whole genome shotgun (WGS) entry which is preliminary data.</text>
</comment>
<protein>
    <submittedName>
        <fullName evidence="2">Uncharacterized protein</fullName>
    </submittedName>
</protein>
<evidence type="ECO:0000256" key="1">
    <source>
        <dbReference type="SAM" id="Coils"/>
    </source>
</evidence>
<keyword evidence="1" id="KW-0175">Coiled coil</keyword>
<evidence type="ECO:0000313" key="3">
    <source>
        <dbReference type="Proteomes" id="UP000034166"/>
    </source>
</evidence>
<gene>
    <name evidence="2" type="ORF">WQ57_25225</name>
</gene>
<dbReference type="OrthoDB" id="1727065at2"/>
<reference evidence="2 3" key="1">
    <citation type="submission" date="2015-04" db="EMBL/GenBank/DDBJ databases">
        <title>Taxonomic description and genome sequence of Bacillus campisalis sp. nov., a novel member of the genus Bacillus isolated from solar saltern.</title>
        <authorList>
            <person name="Mathan Kumar R."/>
            <person name="Kaur G."/>
            <person name="Kumar A."/>
            <person name="Singh N.K."/>
            <person name="Kaur N."/>
            <person name="Kumar N."/>
            <person name="Mayilraj S."/>
        </authorList>
    </citation>
    <scope>NUCLEOTIDE SEQUENCE [LARGE SCALE GENOMIC DNA]</scope>
    <source>
        <strain evidence="2 3">SA2-6</strain>
    </source>
</reference>
<dbReference type="EMBL" id="LAYY01000101">
    <property type="protein sequence ID" value="KKK33328.1"/>
    <property type="molecule type" value="Genomic_DNA"/>
</dbReference>
<dbReference type="PATRIC" id="fig|1408103.3.peg.5445"/>
<proteinExistence type="predicted"/>
<feature type="coiled-coil region" evidence="1">
    <location>
        <begin position="87"/>
        <end position="114"/>
    </location>
</feature>
<organism evidence="2 3">
    <name type="scientific">Mesobacillus campisalis</name>
    <dbReference type="NCBI Taxonomy" id="1408103"/>
    <lineage>
        <taxon>Bacteria</taxon>
        <taxon>Bacillati</taxon>
        <taxon>Bacillota</taxon>
        <taxon>Bacilli</taxon>
        <taxon>Bacillales</taxon>
        <taxon>Bacillaceae</taxon>
        <taxon>Mesobacillus</taxon>
    </lineage>
</organism>
<keyword evidence="3" id="KW-1185">Reference proteome</keyword>